<dbReference type="Proteomes" id="UP001212152">
    <property type="component" value="Unassembled WGS sequence"/>
</dbReference>
<comment type="caution">
    <text evidence="2">The sequence shown here is derived from an EMBL/GenBank/DDBJ whole genome shotgun (WGS) entry which is preliminary data.</text>
</comment>
<accession>A0AAD5TPI8</accession>
<evidence type="ECO:0000313" key="3">
    <source>
        <dbReference type="Proteomes" id="UP001212152"/>
    </source>
</evidence>
<feature type="region of interest" description="Disordered" evidence="1">
    <location>
        <begin position="120"/>
        <end position="141"/>
    </location>
</feature>
<proteinExistence type="predicted"/>
<feature type="region of interest" description="Disordered" evidence="1">
    <location>
        <begin position="1"/>
        <end position="21"/>
    </location>
</feature>
<name>A0AAD5TPI8_9FUNG</name>
<feature type="compositionally biased region" description="Basic and acidic residues" evidence="1">
    <location>
        <begin position="1"/>
        <end position="10"/>
    </location>
</feature>
<dbReference type="EMBL" id="JADGJQ010000009">
    <property type="protein sequence ID" value="KAJ3182369.1"/>
    <property type="molecule type" value="Genomic_DNA"/>
</dbReference>
<keyword evidence="3" id="KW-1185">Reference proteome</keyword>
<protein>
    <submittedName>
        <fullName evidence="2">Uncharacterized protein</fullName>
    </submittedName>
</protein>
<evidence type="ECO:0000313" key="2">
    <source>
        <dbReference type="EMBL" id="KAJ3182369.1"/>
    </source>
</evidence>
<dbReference type="AlphaFoldDB" id="A0AAD5TPI8"/>
<reference evidence="2" key="1">
    <citation type="submission" date="2020-05" db="EMBL/GenBank/DDBJ databases">
        <title>Phylogenomic resolution of chytrid fungi.</title>
        <authorList>
            <person name="Stajich J.E."/>
            <person name="Amses K."/>
            <person name="Simmons R."/>
            <person name="Seto K."/>
            <person name="Myers J."/>
            <person name="Bonds A."/>
            <person name="Quandt C.A."/>
            <person name="Barry K."/>
            <person name="Liu P."/>
            <person name="Grigoriev I."/>
            <person name="Longcore J.E."/>
            <person name="James T.Y."/>
        </authorList>
    </citation>
    <scope>NUCLEOTIDE SEQUENCE</scope>
    <source>
        <strain evidence="2">JEL0379</strain>
    </source>
</reference>
<evidence type="ECO:0000256" key="1">
    <source>
        <dbReference type="SAM" id="MobiDB-lite"/>
    </source>
</evidence>
<sequence length="217" mass="22406">MSHRNVDGNRDSPATYTETLTSSQPTIVYQTETQLTTATVTKTSSAEPQTVYVTQPPMASTIAADSEIVTRTQSRVMTVTETAAASPSSSPSTVLITVTATQTEPTTVYKSSPASTVTVTVTTGSPSTPTGTSTTSGGDGSTASMTAASVAGGIAALGSVGGIVTLARHKRGQALKSMALPANVEHKEFTTVNPLYQAPPGMHVNPLYQDEEGMLDY</sequence>
<feature type="compositionally biased region" description="Polar residues" evidence="1">
    <location>
        <begin position="12"/>
        <end position="21"/>
    </location>
</feature>
<gene>
    <name evidence="2" type="ORF">HDU87_008532</name>
</gene>
<organism evidence="2 3">
    <name type="scientific">Geranomyces variabilis</name>
    <dbReference type="NCBI Taxonomy" id="109894"/>
    <lineage>
        <taxon>Eukaryota</taxon>
        <taxon>Fungi</taxon>
        <taxon>Fungi incertae sedis</taxon>
        <taxon>Chytridiomycota</taxon>
        <taxon>Chytridiomycota incertae sedis</taxon>
        <taxon>Chytridiomycetes</taxon>
        <taxon>Spizellomycetales</taxon>
        <taxon>Powellomycetaceae</taxon>
        <taxon>Geranomyces</taxon>
    </lineage>
</organism>